<dbReference type="Proteomes" id="UP000266482">
    <property type="component" value="Unassembled WGS sequence"/>
</dbReference>
<evidence type="ECO:0000313" key="4">
    <source>
        <dbReference type="Proteomes" id="UP000266482"/>
    </source>
</evidence>
<feature type="transmembrane region" description="Helical" evidence="2">
    <location>
        <begin position="28"/>
        <end position="49"/>
    </location>
</feature>
<evidence type="ECO:0000256" key="1">
    <source>
        <dbReference type="SAM" id="Coils"/>
    </source>
</evidence>
<sequence>MSEITLETTAASSRQVANTRKKRSKTALIVFIFVWLVLIGGGLTFAKLYTDQMQRDITADIERQTAAQISEMQKAYDGRIAKMETTYQSEITQLKEKVDALNELLTFAKDNADTKTDNSNKLYTQLNEVKKQLDELKKSLDVLK</sequence>
<keyword evidence="2" id="KW-1133">Transmembrane helix</keyword>
<feature type="coiled-coil region" evidence="1">
    <location>
        <begin position="84"/>
        <end position="139"/>
    </location>
</feature>
<comment type="caution">
    <text evidence="3">The sequence shown here is derived from an EMBL/GenBank/DDBJ whole genome shotgun (WGS) entry which is preliminary data.</text>
</comment>
<reference evidence="3 4" key="1">
    <citation type="submission" date="2018-09" db="EMBL/GenBank/DDBJ databases">
        <title>Paenibacillus aracenensis nov. sp. isolated from a cave in southern Spain.</title>
        <authorList>
            <person name="Jurado V."/>
            <person name="Gutierrez-Patricio S."/>
            <person name="Gonzalez-Pimentel J.L."/>
            <person name="Miller A.Z."/>
            <person name="Laiz L."/>
            <person name="Saiz-Jimenez C."/>
        </authorList>
    </citation>
    <scope>NUCLEOTIDE SEQUENCE [LARGE SCALE GENOMIC DNA]</scope>
    <source>
        <strain evidence="3 4">DSM 22867</strain>
    </source>
</reference>
<keyword evidence="2" id="KW-0812">Transmembrane</keyword>
<accession>A0A3A1VJK7</accession>
<evidence type="ECO:0000313" key="3">
    <source>
        <dbReference type="EMBL" id="RIX60504.1"/>
    </source>
</evidence>
<dbReference type="RefSeq" id="WP_119597879.1">
    <property type="nucleotide sequence ID" value="NZ_QXQA01000001.1"/>
</dbReference>
<proteinExistence type="predicted"/>
<keyword evidence="4" id="KW-1185">Reference proteome</keyword>
<evidence type="ECO:0000256" key="2">
    <source>
        <dbReference type="SAM" id="Phobius"/>
    </source>
</evidence>
<gene>
    <name evidence="3" type="ORF">D3P08_02800</name>
</gene>
<dbReference type="OrthoDB" id="2660861at2"/>
<keyword evidence="1" id="KW-0175">Coiled coil</keyword>
<dbReference type="AlphaFoldDB" id="A0A3A1VJK7"/>
<keyword evidence="2" id="KW-0472">Membrane</keyword>
<organism evidence="3 4">
    <name type="scientific">Paenibacillus nanensis</name>
    <dbReference type="NCBI Taxonomy" id="393251"/>
    <lineage>
        <taxon>Bacteria</taxon>
        <taxon>Bacillati</taxon>
        <taxon>Bacillota</taxon>
        <taxon>Bacilli</taxon>
        <taxon>Bacillales</taxon>
        <taxon>Paenibacillaceae</taxon>
        <taxon>Paenibacillus</taxon>
    </lineage>
</organism>
<protein>
    <submittedName>
        <fullName evidence="3">Uncharacterized protein</fullName>
    </submittedName>
</protein>
<dbReference type="EMBL" id="QXQA01000001">
    <property type="protein sequence ID" value="RIX60504.1"/>
    <property type="molecule type" value="Genomic_DNA"/>
</dbReference>
<name>A0A3A1VJK7_9BACL</name>